<evidence type="ECO:0000256" key="6">
    <source>
        <dbReference type="ARBA" id="ARBA00023033"/>
    </source>
</evidence>
<feature type="binding site" description="axial binding residue" evidence="7">
    <location>
        <position position="467"/>
    </location>
    <ligand>
        <name>heme</name>
        <dbReference type="ChEBI" id="CHEBI:30413"/>
    </ligand>
    <ligandPart>
        <name>Fe</name>
        <dbReference type="ChEBI" id="CHEBI:18248"/>
    </ligandPart>
</feature>
<evidence type="ECO:0000256" key="3">
    <source>
        <dbReference type="ARBA" id="ARBA00022723"/>
    </source>
</evidence>
<dbReference type="Pfam" id="PF00067">
    <property type="entry name" value="p450"/>
    <property type="match status" value="1"/>
</dbReference>
<evidence type="ECO:0000256" key="4">
    <source>
        <dbReference type="ARBA" id="ARBA00023002"/>
    </source>
</evidence>
<dbReference type="Proteomes" id="UP000654913">
    <property type="component" value="Chromosome 4"/>
</dbReference>
<dbReference type="PRINTS" id="PR00463">
    <property type="entry name" value="EP450I"/>
</dbReference>
<dbReference type="PANTHER" id="PTHR46300">
    <property type="entry name" value="P450, PUTATIVE (EUROFUNG)-RELATED-RELATED"/>
    <property type="match status" value="1"/>
</dbReference>
<dbReference type="PRINTS" id="PR00385">
    <property type="entry name" value="P450"/>
</dbReference>
<dbReference type="InterPro" id="IPR036396">
    <property type="entry name" value="Cyt_P450_sf"/>
</dbReference>
<evidence type="ECO:0008006" key="11">
    <source>
        <dbReference type="Google" id="ProtNLM"/>
    </source>
</evidence>
<reference evidence="9" key="2">
    <citation type="submission" date="2021-02" db="EMBL/GenBank/DDBJ databases">
        <title>Aspergillus puulaauensis MK2 genome sequence.</title>
        <authorList>
            <person name="Futagami T."/>
            <person name="Mori K."/>
            <person name="Kadooka C."/>
            <person name="Tanaka T."/>
        </authorList>
    </citation>
    <scope>NUCLEOTIDE SEQUENCE</scope>
    <source>
        <strain evidence="9">MK2</strain>
    </source>
</reference>
<dbReference type="PROSITE" id="PS00086">
    <property type="entry name" value="CYTOCHROME_P450"/>
    <property type="match status" value="1"/>
</dbReference>
<organism evidence="9 10">
    <name type="scientific">Aspergillus puulaauensis</name>
    <dbReference type="NCBI Taxonomy" id="1220207"/>
    <lineage>
        <taxon>Eukaryota</taxon>
        <taxon>Fungi</taxon>
        <taxon>Dikarya</taxon>
        <taxon>Ascomycota</taxon>
        <taxon>Pezizomycotina</taxon>
        <taxon>Eurotiomycetes</taxon>
        <taxon>Eurotiomycetidae</taxon>
        <taxon>Eurotiales</taxon>
        <taxon>Aspergillaceae</taxon>
        <taxon>Aspergillus</taxon>
    </lineage>
</organism>
<dbReference type="EMBL" id="AP024446">
    <property type="protein sequence ID" value="BCS24894.1"/>
    <property type="molecule type" value="Genomic_DNA"/>
</dbReference>
<dbReference type="AlphaFoldDB" id="A0A7R8AME2"/>
<keyword evidence="7 8" id="KW-0349">Heme</keyword>
<dbReference type="GO" id="GO:0005506">
    <property type="term" value="F:iron ion binding"/>
    <property type="evidence" value="ECO:0007669"/>
    <property type="project" value="InterPro"/>
</dbReference>
<dbReference type="GO" id="GO:0020037">
    <property type="term" value="F:heme binding"/>
    <property type="evidence" value="ECO:0007669"/>
    <property type="project" value="InterPro"/>
</dbReference>
<dbReference type="CDD" id="cd11065">
    <property type="entry name" value="CYP64-like"/>
    <property type="match status" value="1"/>
</dbReference>
<evidence type="ECO:0000313" key="10">
    <source>
        <dbReference type="Proteomes" id="UP000654913"/>
    </source>
</evidence>
<evidence type="ECO:0000313" key="9">
    <source>
        <dbReference type="EMBL" id="BCS24894.1"/>
    </source>
</evidence>
<gene>
    <name evidence="9" type="ORF">APUU_41338A</name>
</gene>
<dbReference type="InterPro" id="IPR017972">
    <property type="entry name" value="Cyt_P450_CS"/>
</dbReference>
<evidence type="ECO:0000256" key="8">
    <source>
        <dbReference type="RuleBase" id="RU000461"/>
    </source>
</evidence>
<proteinExistence type="inferred from homology"/>
<comment type="cofactor">
    <cofactor evidence="1 7">
        <name>heme</name>
        <dbReference type="ChEBI" id="CHEBI:30413"/>
    </cofactor>
</comment>
<dbReference type="PANTHER" id="PTHR46300:SF2">
    <property type="entry name" value="CYTOCHROME P450 MONOOXYGENASE ALNH-RELATED"/>
    <property type="match status" value="1"/>
</dbReference>
<sequence>MYQNMTLAGASFPSIELPPTLPDHSITFWPLAALLALMVYFSCNRPLGNIRDNQIPKGPRGLPILGCFLSLTKFPELTLDKWAHQYGGLYSVWIGSQLFVIISDPKVAKDLMVTNGTVFSSRRETYIKGQTVFSLRGVVSNPYNDRWRKHRRLANNWLTPRAVRTYVPMMERKSRALIKDMLDESQQGLIPVSPQPHASCCAFSVMAEITFGARFEGTDHPVVKRGAELNKEFVNCTGPVSNLVDFIPILQFFPSAMQRRAKKLHCGLVETYGGLLTEIEQKLQQGVDVPKCLARALVECREKDDLDDLDAAMLVSAFMIGGVETTAAIMQWFFAIIPAYPEIQKKAQAELDHVVGRERLPNNDDEENLSYCRAIIKEVGRFRSPLWLSTPHSTSEDFVYGDQFIPKDTVVLLNTWTMQRDPVRHPNPYEFDPERYIDDPLSSSESAKTPDPMQRDHWVFGIGRRVCPGIMVAERELFLVISRMLWAFDMREIPGEPVDLKEYEGLSGRSPKPFRIRLVPRHEGVVGVLEGDSQYRSR</sequence>
<evidence type="ECO:0000256" key="2">
    <source>
        <dbReference type="ARBA" id="ARBA00010617"/>
    </source>
</evidence>
<dbReference type="InterPro" id="IPR050364">
    <property type="entry name" value="Cytochrome_P450_fung"/>
</dbReference>
<dbReference type="KEGG" id="apuu:APUU_41338A"/>
<keyword evidence="6 8" id="KW-0503">Monooxygenase</keyword>
<dbReference type="GO" id="GO:0016705">
    <property type="term" value="F:oxidoreductase activity, acting on paired donors, with incorporation or reduction of molecular oxygen"/>
    <property type="evidence" value="ECO:0007669"/>
    <property type="project" value="InterPro"/>
</dbReference>
<dbReference type="RefSeq" id="XP_041557088.1">
    <property type="nucleotide sequence ID" value="XM_041704510.1"/>
</dbReference>
<evidence type="ECO:0000256" key="7">
    <source>
        <dbReference type="PIRSR" id="PIRSR602401-1"/>
    </source>
</evidence>
<keyword evidence="3 7" id="KW-0479">Metal-binding</keyword>
<dbReference type="InterPro" id="IPR001128">
    <property type="entry name" value="Cyt_P450"/>
</dbReference>
<dbReference type="SUPFAM" id="SSF48264">
    <property type="entry name" value="Cytochrome P450"/>
    <property type="match status" value="1"/>
</dbReference>
<keyword evidence="10" id="KW-1185">Reference proteome</keyword>
<protein>
    <recommendedName>
        <fullName evidence="11">Cytochrome P450</fullName>
    </recommendedName>
</protein>
<accession>A0A7R8AME2</accession>
<reference evidence="9" key="1">
    <citation type="submission" date="2021-01" db="EMBL/GenBank/DDBJ databases">
        <authorList>
            <consortium name="Aspergillus puulaauensis MK2 genome sequencing consortium"/>
            <person name="Kazuki M."/>
            <person name="Futagami T."/>
        </authorList>
    </citation>
    <scope>NUCLEOTIDE SEQUENCE</scope>
    <source>
        <strain evidence="9">MK2</strain>
    </source>
</reference>
<dbReference type="OrthoDB" id="1103324at2759"/>
<dbReference type="Gene3D" id="1.10.630.10">
    <property type="entry name" value="Cytochrome P450"/>
    <property type="match status" value="1"/>
</dbReference>
<dbReference type="InterPro" id="IPR002401">
    <property type="entry name" value="Cyt_P450_E_grp-I"/>
</dbReference>
<comment type="similarity">
    <text evidence="2 8">Belongs to the cytochrome P450 family.</text>
</comment>
<dbReference type="GeneID" id="64974899"/>
<evidence type="ECO:0000256" key="1">
    <source>
        <dbReference type="ARBA" id="ARBA00001971"/>
    </source>
</evidence>
<name>A0A7R8AME2_9EURO</name>
<evidence type="ECO:0000256" key="5">
    <source>
        <dbReference type="ARBA" id="ARBA00023004"/>
    </source>
</evidence>
<keyword evidence="4 8" id="KW-0560">Oxidoreductase</keyword>
<keyword evidence="5 7" id="KW-0408">Iron</keyword>
<dbReference type="GO" id="GO:0004497">
    <property type="term" value="F:monooxygenase activity"/>
    <property type="evidence" value="ECO:0007669"/>
    <property type="project" value="UniProtKB-KW"/>
</dbReference>